<dbReference type="GO" id="GO:0005506">
    <property type="term" value="F:iron ion binding"/>
    <property type="evidence" value="ECO:0007669"/>
    <property type="project" value="InterPro"/>
</dbReference>
<dbReference type="GeneID" id="27340247"/>
<keyword evidence="5 7" id="KW-0408">Iron</keyword>
<keyword evidence="7" id="KW-0349">Heme</keyword>
<dbReference type="InterPro" id="IPR050364">
    <property type="entry name" value="Cytochrome_P450_fung"/>
</dbReference>
<dbReference type="OrthoDB" id="4153966at2759"/>
<dbReference type="Pfam" id="PF00067">
    <property type="entry name" value="p450"/>
    <property type="match status" value="1"/>
</dbReference>
<dbReference type="PANTHER" id="PTHR46300">
    <property type="entry name" value="P450, PUTATIVE (EUROFUNG)-RELATED-RELATED"/>
    <property type="match status" value="1"/>
</dbReference>
<accession>A0A0D2B9I1</accession>
<evidence type="ECO:0000256" key="7">
    <source>
        <dbReference type="PIRSR" id="PIRSR602401-1"/>
    </source>
</evidence>
<dbReference type="InterPro" id="IPR002401">
    <property type="entry name" value="Cyt_P450_E_grp-I"/>
</dbReference>
<evidence type="ECO:0000313" key="9">
    <source>
        <dbReference type="EMBL" id="KIW34262.1"/>
    </source>
</evidence>
<proteinExistence type="inferred from homology"/>
<keyword evidence="4" id="KW-0560">Oxidoreductase</keyword>
<gene>
    <name evidence="9" type="ORF">PV07_01053</name>
</gene>
<reference evidence="9 10" key="1">
    <citation type="submission" date="2015-01" db="EMBL/GenBank/DDBJ databases">
        <title>The Genome Sequence of Cladophialophora immunda CBS83496.</title>
        <authorList>
            <consortium name="The Broad Institute Genomics Platform"/>
            <person name="Cuomo C."/>
            <person name="de Hoog S."/>
            <person name="Gorbushina A."/>
            <person name="Stielow B."/>
            <person name="Teixiera M."/>
            <person name="Abouelleil A."/>
            <person name="Chapman S.B."/>
            <person name="Priest M."/>
            <person name="Young S.K."/>
            <person name="Wortman J."/>
            <person name="Nusbaum C."/>
            <person name="Birren B."/>
        </authorList>
    </citation>
    <scope>NUCLEOTIDE SEQUENCE [LARGE SCALE GENOMIC DNA]</scope>
    <source>
        <strain evidence="9 10">CBS 83496</strain>
    </source>
</reference>
<dbReference type="PANTHER" id="PTHR46300:SF2">
    <property type="entry name" value="CYTOCHROME P450 MONOOXYGENASE ALNH-RELATED"/>
    <property type="match status" value="1"/>
</dbReference>
<dbReference type="Pfam" id="PF14027">
    <property type="entry name" value="Questin_oxidase"/>
    <property type="match status" value="1"/>
</dbReference>
<evidence type="ECO:0008006" key="11">
    <source>
        <dbReference type="Google" id="ProtNLM"/>
    </source>
</evidence>
<evidence type="ECO:0000256" key="2">
    <source>
        <dbReference type="ARBA" id="ARBA00010617"/>
    </source>
</evidence>
<dbReference type="CDD" id="cd11065">
    <property type="entry name" value="CYP64-like"/>
    <property type="match status" value="1"/>
</dbReference>
<dbReference type="InterPro" id="IPR036396">
    <property type="entry name" value="Cyt_P450_sf"/>
</dbReference>
<dbReference type="GO" id="GO:0016705">
    <property type="term" value="F:oxidoreductase activity, acting on paired donors, with incorporation or reduction of molecular oxygen"/>
    <property type="evidence" value="ECO:0007669"/>
    <property type="project" value="InterPro"/>
</dbReference>
<sequence length="995" mass="113025">MATPYRLRLSPCHSGFVHTQSELSLKSAETTETLLMQNHEQHHIYFDNAGLHNHIVHHLLCIYSLGASASQLEKAYRNNTEYQIPPYPADPATIETLSDQKEFAKYLGNCEHYRDYVVFFKKEISKRGVEAVVNEYVFRGDARADDMLARMFSGFLHPIIHLGYGLEFNQPVIVAEALAQAAIHEDWPGPFLWGAEAEAKNLSKPAGRTLVEILDEIRANTKLANSVEWPDPPNKVTGGLYKRAADEMIRVAARWQVAPEELEQKTAEMINAGLYMTALAQRADKAVKFDFFFMHCANTSYFFSVFNQMPWISTQAKARIVECMGRLHLLMYASAKGPKLRPQDLNGYRPEKPGGWESIFARAAAYEDDGHTSKLIRAIKNGEITTAGFEEAPGIKLKTGDFLKIAHMVMDSVEAMDRPDFKMPNAGTTGYEYAAELDPFVQRVVVRWLRWAGFPEAWEAVAERNPQNFAPISNGNGLSNGLSNGLRPPTLPIIGNLHQMTARPYQVFDKLAKEYGPIFSLKLGTQTMVVLNTEETIRDLFEKRSATYSSKPGNFVAEFGNNWNLLFRPNDDLWRRFRKMYHLRLNVTAANRYIPYQEFESLQLLNEMLDGPHQFWDHVKRYTTSIGSTVTYGHRTPLLNTPTVKTLFEWLDRFSILQERSQLADWYPILKPLFLRLPSWVSDFLKEASELRDMERGLWMRLIKQAIALIDEGKMHPSFSRDMLLTLGAESEKIDKADALSEEEIAFAAGHAWTAAADTTYSTLMGFIKAMILFPEVQRAAQEEIDRVVGSHRLPCWDDSPNMPYTMAVVRESVRWMPTTIGGGVPHATTQEDFYMGYRIPAGAAIVNNAWTINNDRTNPRQFDPTRHLPGKYPPVGEPKGSDLSDRPFTTFGAGRRMCPGIHVAERSMFTAMSRFLWAFEMSRPRDENGNMPPLDPDALTPGFLVMPVKYDAVFKVRSKDRGAIIRREWVDASKMLDENGDYTEAFFEQSFATQ</sequence>
<dbReference type="InterPro" id="IPR017972">
    <property type="entry name" value="Cyt_P450_CS"/>
</dbReference>
<dbReference type="AlphaFoldDB" id="A0A0D2B9I1"/>
<evidence type="ECO:0000256" key="5">
    <source>
        <dbReference type="ARBA" id="ARBA00023004"/>
    </source>
</evidence>
<evidence type="ECO:0000256" key="6">
    <source>
        <dbReference type="ARBA" id="ARBA00023033"/>
    </source>
</evidence>
<dbReference type="RefSeq" id="XP_016254478.1">
    <property type="nucleotide sequence ID" value="XM_016387550.1"/>
</dbReference>
<dbReference type="SUPFAM" id="SSF48264">
    <property type="entry name" value="Cytochrome P450"/>
    <property type="match status" value="1"/>
</dbReference>
<comment type="cofactor">
    <cofactor evidence="1 7">
        <name>heme</name>
        <dbReference type="ChEBI" id="CHEBI:30413"/>
    </cofactor>
</comment>
<evidence type="ECO:0000256" key="4">
    <source>
        <dbReference type="ARBA" id="ARBA00023002"/>
    </source>
</evidence>
<dbReference type="STRING" id="569365.A0A0D2B9I1"/>
<name>A0A0D2B9I1_9EURO</name>
<evidence type="ECO:0000256" key="3">
    <source>
        <dbReference type="ARBA" id="ARBA00022723"/>
    </source>
</evidence>
<protein>
    <recommendedName>
        <fullName evidence="11">Cytochrome P450</fullName>
    </recommendedName>
</protein>
<dbReference type="InterPro" id="IPR025337">
    <property type="entry name" value="Questin_oxidase-like"/>
</dbReference>
<dbReference type="PROSITE" id="PS00086">
    <property type="entry name" value="CYTOCHROME_P450"/>
    <property type="match status" value="1"/>
</dbReference>
<dbReference type="VEuPathDB" id="FungiDB:PV07_01053"/>
<dbReference type="EMBL" id="KN847040">
    <property type="protein sequence ID" value="KIW34262.1"/>
    <property type="molecule type" value="Genomic_DNA"/>
</dbReference>
<evidence type="ECO:0000313" key="10">
    <source>
        <dbReference type="Proteomes" id="UP000054466"/>
    </source>
</evidence>
<evidence type="ECO:0000256" key="8">
    <source>
        <dbReference type="SAM" id="MobiDB-lite"/>
    </source>
</evidence>
<evidence type="ECO:0000256" key="1">
    <source>
        <dbReference type="ARBA" id="ARBA00001971"/>
    </source>
</evidence>
<feature type="binding site" description="axial binding residue" evidence="7">
    <location>
        <position position="899"/>
    </location>
    <ligand>
        <name>heme</name>
        <dbReference type="ChEBI" id="CHEBI:30413"/>
    </ligand>
    <ligandPart>
        <name>Fe</name>
        <dbReference type="ChEBI" id="CHEBI:18248"/>
    </ligandPart>
</feature>
<dbReference type="HOGENOM" id="CLU_300709_0_0_1"/>
<feature type="region of interest" description="Disordered" evidence="8">
    <location>
        <begin position="857"/>
        <end position="886"/>
    </location>
</feature>
<keyword evidence="3 7" id="KW-0479">Metal-binding</keyword>
<comment type="similarity">
    <text evidence="2">Belongs to the cytochrome P450 family.</text>
</comment>
<organism evidence="9 10">
    <name type="scientific">Cladophialophora immunda</name>
    <dbReference type="NCBI Taxonomy" id="569365"/>
    <lineage>
        <taxon>Eukaryota</taxon>
        <taxon>Fungi</taxon>
        <taxon>Dikarya</taxon>
        <taxon>Ascomycota</taxon>
        <taxon>Pezizomycotina</taxon>
        <taxon>Eurotiomycetes</taxon>
        <taxon>Chaetothyriomycetidae</taxon>
        <taxon>Chaetothyriales</taxon>
        <taxon>Herpotrichiellaceae</taxon>
        <taxon>Cladophialophora</taxon>
    </lineage>
</organism>
<keyword evidence="10" id="KW-1185">Reference proteome</keyword>
<dbReference type="InterPro" id="IPR001128">
    <property type="entry name" value="Cyt_P450"/>
</dbReference>
<dbReference type="GO" id="GO:0020037">
    <property type="term" value="F:heme binding"/>
    <property type="evidence" value="ECO:0007669"/>
    <property type="project" value="InterPro"/>
</dbReference>
<keyword evidence="6" id="KW-0503">Monooxygenase</keyword>
<dbReference type="PRINTS" id="PR00463">
    <property type="entry name" value="EP450I"/>
</dbReference>
<dbReference type="Proteomes" id="UP000054466">
    <property type="component" value="Unassembled WGS sequence"/>
</dbReference>
<dbReference type="Gene3D" id="1.10.630.10">
    <property type="entry name" value="Cytochrome P450"/>
    <property type="match status" value="1"/>
</dbReference>
<dbReference type="GO" id="GO:0004497">
    <property type="term" value="F:monooxygenase activity"/>
    <property type="evidence" value="ECO:0007669"/>
    <property type="project" value="UniProtKB-KW"/>
</dbReference>